<proteinExistence type="predicted"/>
<sequence>MVYRKHRQMVIQVMVVDHCLNFKTSGSCSNLKGTKDKLSVERLSNMKKYVSGLGSAQVTEICWLFHLCKLALCKVSIITYLNPIKAKFFKNSQPNAPVPTTKDQDLAVVVLLILIPLISPNSSKGGKSIVMVDTHVSDYQRMIDSLKTEVTQLNTQLAGKESQLNTKPIERPVDDELSWLNILSQETSENVQERINLQKKRCSFGIYRCKKLSRDKVIRVYDNQIMIDEALGDSQMAGKIGSLKVFVAQITGDADDCFYNYGALSRFLSLTAVFFSHETSNWFMNLSNRYLNNLPYIKQLAADMPRKTQPTPTTLHKNGCVCSVSRGADTQQLLLLALCIKIVGLHFQSDKARLKSKNSLAVVIKCAGGTSEPKGNGFA</sequence>
<evidence type="ECO:0000313" key="3">
    <source>
        <dbReference type="Proteomes" id="UP000245207"/>
    </source>
</evidence>
<feature type="coiled-coil region" evidence="1">
    <location>
        <begin position="136"/>
        <end position="163"/>
    </location>
</feature>
<dbReference type="GO" id="GO:0016020">
    <property type="term" value="C:membrane"/>
    <property type="evidence" value="ECO:0007669"/>
    <property type="project" value="TreeGrafter"/>
</dbReference>
<accession>A0A2U1NL53</accession>
<dbReference type="Proteomes" id="UP000245207">
    <property type="component" value="Unassembled WGS sequence"/>
</dbReference>
<dbReference type="PANTHER" id="PTHR46157:SF2">
    <property type="entry name" value="K(+) EFFLUX ANTIPORTER 1, CHLOROPLASTIC-RELATED"/>
    <property type="match status" value="1"/>
</dbReference>
<keyword evidence="1" id="KW-0175">Coiled coil</keyword>
<comment type="caution">
    <text evidence="2">The sequence shown here is derived from an EMBL/GenBank/DDBJ whole genome shotgun (WGS) entry which is preliminary data.</text>
</comment>
<evidence type="ECO:0000256" key="1">
    <source>
        <dbReference type="SAM" id="Coils"/>
    </source>
</evidence>
<keyword evidence="2" id="KW-0378">Hydrolase</keyword>
<organism evidence="2 3">
    <name type="scientific">Artemisia annua</name>
    <name type="common">Sweet wormwood</name>
    <dbReference type="NCBI Taxonomy" id="35608"/>
    <lineage>
        <taxon>Eukaryota</taxon>
        <taxon>Viridiplantae</taxon>
        <taxon>Streptophyta</taxon>
        <taxon>Embryophyta</taxon>
        <taxon>Tracheophyta</taxon>
        <taxon>Spermatophyta</taxon>
        <taxon>Magnoliopsida</taxon>
        <taxon>eudicotyledons</taxon>
        <taxon>Gunneridae</taxon>
        <taxon>Pentapetalae</taxon>
        <taxon>asterids</taxon>
        <taxon>campanulids</taxon>
        <taxon>Asterales</taxon>
        <taxon>Asteraceae</taxon>
        <taxon>Asteroideae</taxon>
        <taxon>Anthemideae</taxon>
        <taxon>Artemisiinae</taxon>
        <taxon>Artemisia</taxon>
    </lineage>
</organism>
<gene>
    <name evidence="2" type="ORF">CTI12_AA254290</name>
</gene>
<dbReference type="GO" id="GO:0015386">
    <property type="term" value="F:potassium:proton antiporter activity"/>
    <property type="evidence" value="ECO:0007669"/>
    <property type="project" value="TreeGrafter"/>
</dbReference>
<name>A0A2U1NL53_ARTAN</name>
<dbReference type="AlphaFoldDB" id="A0A2U1NL53"/>
<dbReference type="STRING" id="35608.A0A2U1NL53"/>
<evidence type="ECO:0000313" key="2">
    <source>
        <dbReference type="EMBL" id="PWA74257.1"/>
    </source>
</evidence>
<dbReference type="GO" id="GO:0009507">
    <property type="term" value="C:chloroplast"/>
    <property type="evidence" value="ECO:0007669"/>
    <property type="project" value="TreeGrafter"/>
</dbReference>
<protein>
    <submittedName>
        <fullName evidence="2">P-loop containing nucleoside triphosphate hydrolases superfamily protein</fullName>
    </submittedName>
</protein>
<dbReference type="EMBL" id="PKPP01002594">
    <property type="protein sequence ID" value="PWA74257.1"/>
    <property type="molecule type" value="Genomic_DNA"/>
</dbReference>
<reference evidence="2 3" key="1">
    <citation type="journal article" date="2018" name="Mol. Plant">
        <title>The genome of Artemisia annua provides insight into the evolution of Asteraceae family and artemisinin biosynthesis.</title>
        <authorList>
            <person name="Shen Q."/>
            <person name="Zhang L."/>
            <person name="Liao Z."/>
            <person name="Wang S."/>
            <person name="Yan T."/>
            <person name="Shi P."/>
            <person name="Liu M."/>
            <person name="Fu X."/>
            <person name="Pan Q."/>
            <person name="Wang Y."/>
            <person name="Lv Z."/>
            <person name="Lu X."/>
            <person name="Zhang F."/>
            <person name="Jiang W."/>
            <person name="Ma Y."/>
            <person name="Chen M."/>
            <person name="Hao X."/>
            <person name="Li L."/>
            <person name="Tang Y."/>
            <person name="Lv G."/>
            <person name="Zhou Y."/>
            <person name="Sun X."/>
            <person name="Brodelius P.E."/>
            <person name="Rose J.K.C."/>
            <person name="Tang K."/>
        </authorList>
    </citation>
    <scope>NUCLEOTIDE SEQUENCE [LARGE SCALE GENOMIC DNA]</scope>
    <source>
        <strain evidence="3">cv. Huhao1</strain>
        <tissue evidence="2">Leaf</tissue>
    </source>
</reference>
<dbReference type="GO" id="GO:0016787">
    <property type="term" value="F:hydrolase activity"/>
    <property type="evidence" value="ECO:0007669"/>
    <property type="project" value="UniProtKB-KW"/>
</dbReference>
<keyword evidence="3" id="KW-1185">Reference proteome</keyword>
<dbReference type="PANTHER" id="PTHR46157">
    <property type="entry name" value="K(+) EFFLUX ANTIPORTER 3, CHLOROPLASTIC"/>
    <property type="match status" value="1"/>
</dbReference>